<dbReference type="AlphaFoldDB" id="V9IAB5"/>
<accession>V9IAB5</accession>
<name>V9IAB5_APICE</name>
<reference evidence="1" key="1">
    <citation type="submission" date="2011-11" db="EMBL/GenBank/DDBJ databases">
        <title>Decoding the brain transcriptome of the Eastern honeybee (Apis cerana) based on pyrosequencing.</title>
        <authorList>
            <person name="Sun L."/>
            <person name="Zheng H."/>
            <person name="Wang Y."/>
            <person name="Xie X."/>
            <person name="Zhu Y."/>
            <person name="Gu W."/>
            <person name="Wang S."/>
        </authorList>
    </citation>
    <scope>NUCLEOTIDE SEQUENCE</scope>
    <source>
        <tissue evidence="1">Brain</tissue>
    </source>
</reference>
<organism evidence="1">
    <name type="scientific">Apis cerana</name>
    <name type="common">Indian honeybee</name>
    <dbReference type="NCBI Taxonomy" id="7461"/>
    <lineage>
        <taxon>Eukaryota</taxon>
        <taxon>Metazoa</taxon>
        <taxon>Ecdysozoa</taxon>
        <taxon>Arthropoda</taxon>
        <taxon>Hexapoda</taxon>
        <taxon>Insecta</taxon>
        <taxon>Pterygota</taxon>
        <taxon>Neoptera</taxon>
        <taxon>Endopterygota</taxon>
        <taxon>Hymenoptera</taxon>
        <taxon>Apocrita</taxon>
        <taxon>Aculeata</taxon>
        <taxon>Apoidea</taxon>
        <taxon>Anthophila</taxon>
        <taxon>Apidae</taxon>
        <taxon>Apis</taxon>
    </lineage>
</organism>
<evidence type="ECO:0000313" key="1">
    <source>
        <dbReference type="EMBL" id="AEY58045.1"/>
    </source>
</evidence>
<sequence>MSFIVDHLFPAWREDAADEFSNFVYWRDPIPEVPSLEELYTQRQIT</sequence>
<proteinExistence type="evidence at transcript level"/>
<dbReference type="EMBL" id="JR037941">
    <property type="protein sequence ID" value="AEY58045.1"/>
    <property type="molecule type" value="mRNA"/>
</dbReference>
<gene>
    <name evidence="1" type="ORF">ACCB00563.1</name>
</gene>
<protein>
    <submittedName>
        <fullName evidence="1">Uncharacterized protein</fullName>
    </submittedName>
</protein>